<keyword evidence="9" id="KW-1185">Reference proteome</keyword>
<feature type="domain" description="HAMP" evidence="7">
    <location>
        <begin position="288"/>
        <end position="341"/>
    </location>
</feature>
<evidence type="ECO:0000256" key="2">
    <source>
        <dbReference type="ARBA" id="ARBA00029447"/>
    </source>
</evidence>
<evidence type="ECO:0000313" key="8">
    <source>
        <dbReference type="EMBL" id="MDQ0504241.1"/>
    </source>
</evidence>
<proteinExistence type="inferred from homology"/>
<gene>
    <name evidence="8" type="ORF">QOZ94_001015</name>
</gene>
<comment type="caution">
    <text evidence="8">The sequence shown here is derived from an EMBL/GenBank/DDBJ whole genome shotgun (WGS) entry which is preliminary data.</text>
</comment>
<dbReference type="InterPro" id="IPR004089">
    <property type="entry name" value="MCPsignal_dom"/>
</dbReference>
<feature type="compositionally biased region" description="Pro residues" evidence="4">
    <location>
        <begin position="1"/>
        <end position="10"/>
    </location>
</feature>
<feature type="compositionally biased region" description="Basic and acidic residues" evidence="4">
    <location>
        <begin position="16"/>
        <end position="34"/>
    </location>
</feature>
<dbReference type="EMBL" id="JAUSVY010000002">
    <property type="protein sequence ID" value="MDQ0504241.1"/>
    <property type="molecule type" value="Genomic_DNA"/>
</dbReference>
<keyword evidence="5" id="KW-1133">Transmembrane helix</keyword>
<dbReference type="Gene3D" id="1.10.287.950">
    <property type="entry name" value="Methyl-accepting chemotaxis protein"/>
    <property type="match status" value="1"/>
</dbReference>
<evidence type="ECO:0000256" key="3">
    <source>
        <dbReference type="PROSITE-ProRule" id="PRU00284"/>
    </source>
</evidence>
<dbReference type="RefSeq" id="WP_237347228.1">
    <property type="nucleotide sequence ID" value="NZ_JABWGX010000030.1"/>
</dbReference>
<name>A0ABU0LAT0_XANAG</name>
<dbReference type="PANTHER" id="PTHR32089:SF112">
    <property type="entry name" value="LYSOZYME-LIKE PROTEIN-RELATED"/>
    <property type="match status" value="1"/>
</dbReference>
<dbReference type="InterPro" id="IPR003660">
    <property type="entry name" value="HAMP_dom"/>
</dbReference>
<organism evidence="8 9">
    <name type="scientific">Xanthobacter agilis</name>
    <dbReference type="NCBI Taxonomy" id="47492"/>
    <lineage>
        <taxon>Bacteria</taxon>
        <taxon>Pseudomonadati</taxon>
        <taxon>Pseudomonadota</taxon>
        <taxon>Alphaproteobacteria</taxon>
        <taxon>Hyphomicrobiales</taxon>
        <taxon>Xanthobacteraceae</taxon>
        <taxon>Xanthobacter</taxon>
    </lineage>
</organism>
<dbReference type="Gene3D" id="6.10.340.10">
    <property type="match status" value="1"/>
</dbReference>
<sequence length="638" mass="67069">MRIILPPPDQTPAMWRHREESLGPRRDSGRRTGDTRWTSTQYPCFAARTNDHCTFCWCSILPGHPCRQCWGNTMSFKNWSLTWKVVSLLLALGVVSLGGAIYAASNMLFIDGAYGELLGHEAVAAKRLARVGRFIANYSDAVHQAAGARDAAQTDSAFRLRSEALNGFNENMGEAIRLLPVHAEQLDSVRRDFLAVVDGPCQDAVRLANGGADGGNLKAVDAVASACAPVLDAVVARLVDFNRDLDVAVAKEEAELTASSRATAWATLLAISLATVLVTLIAVMALRLSVVRPLRQSIDVMAALGQGELGVSVTGTERREEIGAISKALEALRDQLRTADRIRTEAAAHAAHENALLERRHKLAQNFVDRMRELASGFVQSSGEVANAARNLSATAEETSRQAQAVAAAAEQASTNVQTVAASSEEMAASVHEINGQVSHSATVADTAFSEAEESNRHIGMLAAAANAIGEVIDIIKTIAAQTNLLALNATIEAARAGDAGRGFAVVAAEVKDLAGQTAKATEEISSKIGEIQHATEGTVKSMAEIVRVIATIKETATAIAGAVEQQGVATAEIAQNCQQAAAGTQQVTQNITGVGEAAEMTGSASTQLAALSTGLSGRAGDLKSTVETFVKDFADAA</sequence>
<dbReference type="SUPFAM" id="SSF58104">
    <property type="entry name" value="Methyl-accepting chemotaxis protein (MCP) signaling domain"/>
    <property type="match status" value="1"/>
</dbReference>
<dbReference type="PANTHER" id="PTHR32089">
    <property type="entry name" value="METHYL-ACCEPTING CHEMOTAXIS PROTEIN MCPB"/>
    <property type="match status" value="1"/>
</dbReference>
<dbReference type="PROSITE" id="PS50885">
    <property type="entry name" value="HAMP"/>
    <property type="match status" value="1"/>
</dbReference>
<feature type="region of interest" description="Disordered" evidence="4">
    <location>
        <begin position="1"/>
        <end position="35"/>
    </location>
</feature>
<dbReference type="PROSITE" id="PS50111">
    <property type="entry name" value="CHEMOTAXIS_TRANSDUC_2"/>
    <property type="match status" value="1"/>
</dbReference>
<keyword evidence="5" id="KW-0812">Transmembrane</keyword>
<evidence type="ECO:0000259" key="7">
    <source>
        <dbReference type="PROSITE" id="PS50885"/>
    </source>
</evidence>
<dbReference type="Pfam" id="PF00672">
    <property type="entry name" value="HAMP"/>
    <property type="match status" value="1"/>
</dbReference>
<feature type="domain" description="Methyl-accepting transducer" evidence="6">
    <location>
        <begin position="381"/>
        <end position="610"/>
    </location>
</feature>
<comment type="similarity">
    <text evidence="2">Belongs to the methyl-accepting chemotaxis (MCP) protein family.</text>
</comment>
<dbReference type="Pfam" id="PF00015">
    <property type="entry name" value="MCPsignal"/>
    <property type="match status" value="1"/>
</dbReference>
<dbReference type="SMART" id="SM00304">
    <property type="entry name" value="HAMP"/>
    <property type="match status" value="1"/>
</dbReference>
<keyword evidence="1 3" id="KW-0807">Transducer</keyword>
<protein>
    <submittedName>
        <fullName evidence="8">Methyl-accepting chemotaxis protein</fullName>
    </submittedName>
</protein>
<evidence type="ECO:0000256" key="1">
    <source>
        <dbReference type="ARBA" id="ARBA00023224"/>
    </source>
</evidence>
<feature type="transmembrane region" description="Helical" evidence="5">
    <location>
        <begin position="264"/>
        <end position="286"/>
    </location>
</feature>
<dbReference type="CDD" id="cd06225">
    <property type="entry name" value="HAMP"/>
    <property type="match status" value="1"/>
</dbReference>
<evidence type="ECO:0000256" key="4">
    <source>
        <dbReference type="SAM" id="MobiDB-lite"/>
    </source>
</evidence>
<reference evidence="8 9" key="1">
    <citation type="submission" date="2023-07" db="EMBL/GenBank/DDBJ databases">
        <title>Genomic Encyclopedia of Type Strains, Phase IV (KMG-IV): sequencing the most valuable type-strain genomes for metagenomic binning, comparative biology and taxonomic classification.</title>
        <authorList>
            <person name="Goeker M."/>
        </authorList>
    </citation>
    <scope>NUCLEOTIDE SEQUENCE [LARGE SCALE GENOMIC DNA]</scope>
    <source>
        <strain evidence="8 9">DSM 3770</strain>
    </source>
</reference>
<accession>A0ABU0LAT0</accession>
<dbReference type="Proteomes" id="UP001241747">
    <property type="component" value="Unassembled WGS sequence"/>
</dbReference>
<evidence type="ECO:0000256" key="5">
    <source>
        <dbReference type="SAM" id="Phobius"/>
    </source>
</evidence>
<feature type="transmembrane region" description="Helical" evidence="5">
    <location>
        <begin position="81"/>
        <end position="104"/>
    </location>
</feature>
<dbReference type="SMART" id="SM00283">
    <property type="entry name" value="MA"/>
    <property type="match status" value="1"/>
</dbReference>
<evidence type="ECO:0000313" key="9">
    <source>
        <dbReference type="Proteomes" id="UP001241747"/>
    </source>
</evidence>
<keyword evidence="5" id="KW-0472">Membrane</keyword>
<evidence type="ECO:0000259" key="6">
    <source>
        <dbReference type="PROSITE" id="PS50111"/>
    </source>
</evidence>